<dbReference type="AlphaFoldDB" id="A0A1Q6R3J2"/>
<evidence type="ECO:0000313" key="4">
    <source>
        <dbReference type="Proteomes" id="UP000186777"/>
    </source>
</evidence>
<reference evidence="3 4" key="1">
    <citation type="journal article" date="2016" name="Nat. Biotechnol.">
        <title>Measurement of bacterial replication rates in microbial communities.</title>
        <authorList>
            <person name="Brown C.T."/>
            <person name="Olm M.R."/>
            <person name="Thomas B.C."/>
            <person name="Banfield J.F."/>
        </authorList>
    </citation>
    <scope>NUCLEOTIDE SEQUENCE [LARGE SCALE GENOMIC DNA]</scope>
    <source>
        <strain evidence="3">46_33</strain>
    </source>
</reference>
<dbReference type="GO" id="GO:0005737">
    <property type="term" value="C:cytoplasm"/>
    <property type="evidence" value="ECO:0007669"/>
    <property type="project" value="UniProtKB-SubCell"/>
</dbReference>
<dbReference type="Pfam" id="PF05979">
    <property type="entry name" value="DUF896"/>
    <property type="match status" value="1"/>
</dbReference>
<dbReference type="SUPFAM" id="SSF158221">
    <property type="entry name" value="YnzC-like"/>
    <property type="match status" value="1"/>
</dbReference>
<accession>A0A1Q6R3J2</accession>
<sequence>MEITAMINRINALAKKKKTSGLTPEELAEQKELYKEYLANIRSQLKVQLDNIEVVDELPDKKQLH</sequence>
<dbReference type="RefSeq" id="WP_303680140.1">
    <property type="nucleotide sequence ID" value="NZ_CAJLOJ010000014.1"/>
</dbReference>
<dbReference type="Gene3D" id="1.10.287.540">
    <property type="entry name" value="Helix hairpin bin"/>
    <property type="match status" value="1"/>
</dbReference>
<comment type="similarity">
    <text evidence="2">Belongs to the UPF0291 family.</text>
</comment>
<comment type="caution">
    <text evidence="3">The sequence shown here is derived from an EMBL/GenBank/DDBJ whole genome shotgun (WGS) entry which is preliminary data.</text>
</comment>
<gene>
    <name evidence="3" type="ORF">BHW43_07965</name>
</gene>
<dbReference type="EMBL" id="MNTG01000036">
    <property type="protein sequence ID" value="OLA36929.1"/>
    <property type="molecule type" value="Genomic_DNA"/>
</dbReference>
<dbReference type="HAMAP" id="MF_01103">
    <property type="entry name" value="UPF0291"/>
    <property type="match status" value="1"/>
</dbReference>
<organism evidence="3 4">
    <name type="scientific">Phascolarctobacterium succinatutens</name>
    <dbReference type="NCBI Taxonomy" id="626940"/>
    <lineage>
        <taxon>Bacteria</taxon>
        <taxon>Bacillati</taxon>
        <taxon>Bacillota</taxon>
        <taxon>Negativicutes</taxon>
        <taxon>Acidaminococcales</taxon>
        <taxon>Acidaminococcaceae</taxon>
        <taxon>Phascolarctobacterium</taxon>
    </lineage>
</organism>
<comment type="subcellular location">
    <subcellularLocation>
        <location evidence="2">Cytoplasm</location>
    </subcellularLocation>
</comment>
<dbReference type="PANTHER" id="PTHR37300:SF1">
    <property type="entry name" value="UPF0291 PROTEIN YNZC"/>
    <property type="match status" value="1"/>
</dbReference>
<keyword evidence="1 2" id="KW-0963">Cytoplasm</keyword>
<proteinExistence type="inferred from homology"/>
<dbReference type="PANTHER" id="PTHR37300">
    <property type="entry name" value="UPF0291 PROTEIN CBO2609/CLC_2481"/>
    <property type="match status" value="1"/>
</dbReference>
<dbReference type="InterPro" id="IPR009242">
    <property type="entry name" value="DUF896"/>
</dbReference>
<evidence type="ECO:0000256" key="1">
    <source>
        <dbReference type="ARBA" id="ARBA00022490"/>
    </source>
</evidence>
<dbReference type="STRING" id="626940.BHW43_07965"/>
<evidence type="ECO:0000313" key="3">
    <source>
        <dbReference type="EMBL" id="OLA36929.1"/>
    </source>
</evidence>
<dbReference type="Proteomes" id="UP000186777">
    <property type="component" value="Unassembled WGS sequence"/>
</dbReference>
<protein>
    <recommendedName>
        <fullName evidence="2">UPF0291 protein BHW43_07965</fullName>
    </recommendedName>
</protein>
<evidence type="ECO:0000256" key="2">
    <source>
        <dbReference type="HAMAP-Rule" id="MF_01103"/>
    </source>
</evidence>
<name>A0A1Q6R3J2_9FIRM</name>